<dbReference type="RefSeq" id="WP_214623616.1">
    <property type="nucleotide sequence ID" value="NZ_JAHGAW010000007.1"/>
</dbReference>
<organism evidence="3 4">
    <name type="scientific">Sphingobium nicotianae</name>
    <dbReference type="NCBI Taxonomy" id="2782607"/>
    <lineage>
        <taxon>Bacteria</taxon>
        <taxon>Pseudomonadati</taxon>
        <taxon>Pseudomonadota</taxon>
        <taxon>Alphaproteobacteria</taxon>
        <taxon>Sphingomonadales</taxon>
        <taxon>Sphingomonadaceae</taxon>
        <taxon>Sphingobium</taxon>
    </lineage>
</organism>
<proteinExistence type="predicted"/>
<feature type="region of interest" description="Disordered" evidence="1">
    <location>
        <begin position="18"/>
        <end position="41"/>
    </location>
</feature>
<dbReference type="AlphaFoldDB" id="A0A9X1IRR1"/>
<gene>
    <name evidence="3" type="ORF">KK488_11385</name>
</gene>
<evidence type="ECO:0000256" key="2">
    <source>
        <dbReference type="SAM" id="SignalP"/>
    </source>
</evidence>
<name>A0A9X1IRR1_9SPHN</name>
<feature type="chain" id="PRO_5040905504" evidence="2">
    <location>
        <begin position="23"/>
        <end position="91"/>
    </location>
</feature>
<comment type="caution">
    <text evidence="3">The sequence shown here is derived from an EMBL/GenBank/DDBJ whole genome shotgun (WGS) entry which is preliminary data.</text>
</comment>
<evidence type="ECO:0000313" key="3">
    <source>
        <dbReference type="EMBL" id="MBT2187544.1"/>
    </source>
</evidence>
<protein>
    <submittedName>
        <fullName evidence="3">Uncharacterized protein</fullName>
    </submittedName>
</protein>
<sequence length="91" mass="9915">MRLVISLAMLAAFSGISSPSLSAEDQAQPAPKEEKKVCRREEVSGSIVPKRTCHTKAEWEAIDKAVDAYTNGAIDRRRHAQGSHNDPSLTP</sequence>
<evidence type="ECO:0000256" key="1">
    <source>
        <dbReference type="SAM" id="MobiDB-lite"/>
    </source>
</evidence>
<feature type="compositionally biased region" description="Basic and acidic residues" evidence="1">
    <location>
        <begin position="31"/>
        <end position="41"/>
    </location>
</feature>
<dbReference type="Proteomes" id="UP001138757">
    <property type="component" value="Unassembled WGS sequence"/>
</dbReference>
<reference evidence="3" key="1">
    <citation type="submission" date="2021-05" db="EMBL/GenBank/DDBJ databases">
        <title>Genome of Sphingobium sp. strain.</title>
        <authorList>
            <person name="Fan R."/>
        </authorList>
    </citation>
    <scope>NUCLEOTIDE SEQUENCE</scope>
    <source>
        <strain evidence="3">H33</strain>
    </source>
</reference>
<accession>A0A9X1IRR1</accession>
<dbReference type="EMBL" id="JAHGAW010000007">
    <property type="protein sequence ID" value="MBT2187544.1"/>
    <property type="molecule type" value="Genomic_DNA"/>
</dbReference>
<keyword evidence="4" id="KW-1185">Reference proteome</keyword>
<evidence type="ECO:0000313" key="4">
    <source>
        <dbReference type="Proteomes" id="UP001138757"/>
    </source>
</evidence>
<feature type="signal peptide" evidence="2">
    <location>
        <begin position="1"/>
        <end position="22"/>
    </location>
</feature>
<keyword evidence="2" id="KW-0732">Signal</keyword>